<evidence type="ECO:0000313" key="1">
    <source>
        <dbReference type="EMBL" id="AOQ23100.1"/>
    </source>
</evidence>
<reference evidence="1 2" key="1">
    <citation type="submission" date="2016-08" db="EMBL/GenBank/DDBJ databases">
        <title>Moorella thermoacetica DSM 103132.</title>
        <authorList>
            <person name="Jendresen C.B."/>
            <person name="Redl S.M."/>
            <person name="Jensen T.O."/>
            <person name="Nielsen A.T."/>
        </authorList>
    </citation>
    <scope>NUCLEOTIDE SEQUENCE [LARGE SCALE GENOMIC DNA]</scope>
    <source>
        <strain evidence="1 2">DSM 103132</strain>
    </source>
</reference>
<dbReference type="EMBL" id="CP017019">
    <property type="protein sequence ID" value="AOQ23100.1"/>
    <property type="molecule type" value="Genomic_DNA"/>
</dbReference>
<dbReference type="RefSeq" id="WP_069588329.1">
    <property type="nucleotide sequence ID" value="NZ_CP017019.1"/>
</dbReference>
<name>A0AAC9MTV8_NEOTH</name>
<protein>
    <submittedName>
        <fullName evidence="1">Uncharacterized protein</fullName>
    </submittedName>
</protein>
<accession>A0AAC9MTV8</accession>
<organism evidence="1 2">
    <name type="scientific">Neomoorella thermoacetica</name>
    <name type="common">Clostridium thermoaceticum</name>
    <dbReference type="NCBI Taxonomy" id="1525"/>
    <lineage>
        <taxon>Bacteria</taxon>
        <taxon>Bacillati</taxon>
        <taxon>Bacillota</taxon>
        <taxon>Clostridia</taxon>
        <taxon>Neomoorellales</taxon>
        <taxon>Neomoorellaceae</taxon>
        <taxon>Neomoorella</taxon>
    </lineage>
</organism>
<evidence type="ECO:0000313" key="2">
    <source>
        <dbReference type="Proteomes" id="UP000094598"/>
    </source>
</evidence>
<gene>
    <name evidence="1" type="ORF">Maut_00637</name>
</gene>
<dbReference type="Proteomes" id="UP000094598">
    <property type="component" value="Chromosome"/>
</dbReference>
<proteinExistence type="predicted"/>
<sequence>MKRKSTGRTLAEAFLALLEERYPEGVTTRSAAICLYGNDSLENRIRVQRLARTLRKMGHSVWGYRGVYCLDPGSGFLMAVGKERAATTKGIAASNLAILKTFKETMPSWEERENYMKMQRELAEELVKIAKRLSNF</sequence>
<dbReference type="AlphaFoldDB" id="A0AAC9MTV8"/>